<gene>
    <name evidence="3" type="ORF">CEPIT_LOCUS2875</name>
</gene>
<dbReference type="EMBL" id="CAMAPF010000015">
    <property type="protein sequence ID" value="CAH9068811.1"/>
    <property type="molecule type" value="Genomic_DNA"/>
</dbReference>
<accession>A0AAV0C8K8</accession>
<keyword evidence="4" id="KW-1185">Reference proteome</keyword>
<comment type="caution">
    <text evidence="3">The sequence shown here is derived from an EMBL/GenBank/DDBJ whole genome shotgun (WGS) entry which is preliminary data.</text>
</comment>
<sequence>MFALIFANQLALSFFRTCATLTFHNSVRLDVILLKQFCHTQCDQQTVDNPDMKEMIIKCDNMILEGEEEDLLLDEEVKGEKEAPNRSLRAKEDKEVMIRPPPEPPPWRNCASRVVGDRWRFLVKIRMHLNFHVFAIFVFFYFRSNYVCFFYCCFVLPDSDIR</sequence>
<dbReference type="AlphaFoldDB" id="A0AAV0C8K8"/>
<keyword evidence="1" id="KW-1133">Transmembrane helix</keyword>
<feature type="transmembrane region" description="Helical" evidence="1">
    <location>
        <begin position="129"/>
        <end position="157"/>
    </location>
</feature>
<feature type="signal peptide" evidence="2">
    <location>
        <begin position="1"/>
        <end position="20"/>
    </location>
</feature>
<evidence type="ECO:0000313" key="4">
    <source>
        <dbReference type="Proteomes" id="UP001152523"/>
    </source>
</evidence>
<keyword evidence="1" id="KW-0812">Transmembrane</keyword>
<dbReference type="Proteomes" id="UP001152523">
    <property type="component" value="Unassembled WGS sequence"/>
</dbReference>
<name>A0AAV0C8K8_9ASTE</name>
<keyword evidence="1" id="KW-0472">Membrane</keyword>
<organism evidence="3 4">
    <name type="scientific">Cuscuta epithymum</name>
    <dbReference type="NCBI Taxonomy" id="186058"/>
    <lineage>
        <taxon>Eukaryota</taxon>
        <taxon>Viridiplantae</taxon>
        <taxon>Streptophyta</taxon>
        <taxon>Embryophyta</taxon>
        <taxon>Tracheophyta</taxon>
        <taxon>Spermatophyta</taxon>
        <taxon>Magnoliopsida</taxon>
        <taxon>eudicotyledons</taxon>
        <taxon>Gunneridae</taxon>
        <taxon>Pentapetalae</taxon>
        <taxon>asterids</taxon>
        <taxon>lamiids</taxon>
        <taxon>Solanales</taxon>
        <taxon>Convolvulaceae</taxon>
        <taxon>Cuscuteae</taxon>
        <taxon>Cuscuta</taxon>
        <taxon>Cuscuta subgen. Cuscuta</taxon>
    </lineage>
</organism>
<reference evidence="3" key="1">
    <citation type="submission" date="2022-07" db="EMBL/GenBank/DDBJ databases">
        <authorList>
            <person name="Macas J."/>
            <person name="Novak P."/>
            <person name="Neumann P."/>
        </authorList>
    </citation>
    <scope>NUCLEOTIDE SEQUENCE</scope>
</reference>
<proteinExistence type="predicted"/>
<feature type="chain" id="PRO_5043482685" evidence="2">
    <location>
        <begin position="21"/>
        <end position="162"/>
    </location>
</feature>
<evidence type="ECO:0000256" key="2">
    <source>
        <dbReference type="SAM" id="SignalP"/>
    </source>
</evidence>
<keyword evidence="2" id="KW-0732">Signal</keyword>
<evidence type="ECO:0000256" key="1">
    <source>
        <dbReference type="SAM" id="Phobius"/>
    </source>
</evidence>
<evidence type="ECO:0000313" key="3">
    <source>
        <dbReference type="EMBL" id="CAH9068811.1"/>
    </source>
</evidence>
<protein>
    <submittedName>
        <fullName evidence="3">Uncharacterized protein</fullName>
    </submittedName>
</protein>